<dbReference type="InterPro" id="IPR021039">
    <property type="entry name" value="Fe-S-bd_prot_LdpA_C"/>
</dbReference>
<dbReference type="Proteomes" id="UP000276103">
    <property type="component" value="Unassembled WGS sequence"/>
</dbReference>
<dbReference type="PANTHER" id="PTHR24960:SF79">
    <property type="entry name" value="PHOTOSYSTEM I IRON-SULFUR CENTER"/>
    <property type="match status" value="1"/>
</dbReference>
<evidence type="ECO:0000256" key="2">
    <source>
        <dbReference type="ARBA" id="ARBA00022485"/>
    </source>
</evidence>
<organism evidence="7 8">
    <name type="scientific">Trichormus variabilis SAG 1403-4b</name>
    <dbReference type="NCBI Taxonomy" id="447716"/>
    <lineage>
        <taxon>Bacteria</taxon>
        <taxon>Bacillati</taxon>
        <taxon>Cyanobacteriota</taxon>
        <taxon>Cyanophyceae</taxon>
        <taxon>Nostocales</taxon>
        <taxon>Nostocaceae</taxon>
        <taxon>Trichormus</taxon>
    </lineage>
</organism>
<accession>A0A3S1BT07</accession>
<keyword evidence="8" id="KW-1185">Reference proteome</keyword>
<dbReference type="GO" id="GO:0046872">
    <property type="term" value="F:metal ion binding"/>
    <property type="evidence" value="ECO:0007669"/>
    <property type="project" value="UniProtKB-KW"/>
</dbReference>
<dbReference type="NCBIfam" id="NF045992">
    <property type="entry name" value="CircClkLdpA"/>
    <property type="match status" value="1"/>
</dbReference>
<sequence length="413" mass="44658">MTNLLAPLQSLQQGRWFKLICGASYQHLPAVRSLTLAYTLAGADCIDVAADPAVIAAAQAGLLAAKDLVRDAQERGFGFQGNLPLLMVSLNDGEDPHFRKAEFNSSNCPPDCPRPCEKICPAQAIVFNNIKDSFSGIVAQKCYGCGRCIPACPYDIIDTVSYISTPEAIASLARGNAPLIMPTGIDAIEIHTQVGRLAEFQRLWSALASGVDKLKVIAISCNDHEGLIDYLQAIYKIIAPRPQVVIWQTDGRSMSGDIGDGTTIAAIKLGQKVLAANLPGYVQLAGGTNSYTVPKLKAMGLLRSTEYRVPSTEWDFTAQDSGVRSENLGLRTQDSGLSTQHLVLGTHNYISGIAYGSYARVLLSPILEKLENQEVSQTSIKATGRLEEEPELLWQAVELAHSLVSQLKSQRYP</sequence>
<dbReference type="SUPFAM" id="SSF54862">
    <property type="entry name" value="4Fe-4S ferredoxins"/>
    <property type="match status" value="1"/>
</dbReference>
<dbReference type="RefSeq" id="WP_127055673.1">
    <property type="nucleotide sequence ID" value="NZ_RSCM01000014.1"/>
</dbReference>
<dbReference type="InterPro" id="IPR050157">
    <property type="entry name" value="PSI_iron-sulfur_center"/>
</dbReference>
<comment type="cofactor">
    <cofactor evidence="1">
        <name>[4Fe-4S] cluster</name>
        <dbReference type="ChEBI" id="CHEBI:49883"/>
    </cofactor>
</comment>
<name>A0A3S1BT07_ANAVA</name>
<dbReference type="AlphaFoldDB" id="A0A3S1BT07"/>
<feature type="domain" description="4Fe-4S ferredoxin-type" evidence="6">
    <location>
        <begin position="132"/>
        <end position="162"/>
    </location>
</feature>
<keyword evidence="2" id="KW-0004">4Fe-4S</keyword>
<dbReference type="PROSITE" id="PS00198">
    <property type="entry name" value="4FE4S_FER_1"/>
    <property type="match status" value="1"/>
</dbReference>
<evidence type="ECO:0000256" key="3">
    <source>
        <dbReference type="ARBA" id="ARBA00022723"/>
    </source>
</evidence>
<keyword evidence="5" id="KW-0411">Iron-sulfur</keyword>
<dbReference type="EMBL" id="RSCM01000014">
    <property type="protein sequence ID" value="RUS94296.1"/>
    <property type="molecule type" value="Genomic_DNA"/>
</dbReference>
<dbReference type="Pfam" id="PF25160">
    <property type="entry name" value="LdpA_Fe-S-bd"/>
    <property type="match status" value="1"/>
</dbReference>
<keyword evidence="4" id="KW-0408">Iron</keyword>
<evidence type="ECO:0000313" key="7">
    <source>
        <dbReference type="EMBL" id="RUS94296.1"/>
    </source>
</evidence>
<feature type="domain" description="4Fe-4S ferredoxin-type" evidence="6">
    <location>
        <begin position="99"/>
        <end position="130"/>
    </location>
</feature>
<evidence type="ECO:0000256" key="5">
    <source>
        <dbReference type="ARBA" id="ARBA00023014"/>
    </source>
</evidence>
<keyword evidence="3" id="KW-0479">Metal-binding</keyword>
<evidence type="ECO:0000256" key="1">
    <source>
        <dbReference type="ARBA" id="ARBA00001966"/>
    </source>
</evidence>
<comment type="caution">
    <text evidence="7">The sequence shown here is derived from an EMBL/GenBank/DDBJ whole genome shotgun (WGS) entry which is preliminary data.</text>
</comment>
<evidence type="ECO:0000313" key="8">
    <source>
        <dbReference type="Proteomes" id="UP000276103"/>
    </source>
</evidence>
<dbReference type="PROSITE" id="PS51379">
    <property type="entry name" value="4FE4S_FER_2"/>
    <property type="match status" value="2"/>
</dbReference>
<evidence type="ECO:0000256" key="4">
    <source>
        <dbReference type="ARBA" id="ARBA00023004"/>
    </source>
</evidence>
<dbReference type="Pfam" id="PF12617">
    <property type="entry name" value="LdpA_C"/>
    <property type="match status" value="1"/>
</dbReference>
<dbReference type="GO" id="GO:0051539">
    <property type="term" value="F:4 iron, 4 sulfur cluster binding"/>
    <property type="evidence" value="ECO:0007669"/>
    <property type="project" value="UniProtKB-KW"/>
</dbReference>
<protein>
    <submittedName>
        <fullName evidence="7">4Fe-4S ferredoxin</fullName>
    </submittedName>
</protein>
<proteinExistence type="predicted"/>
<dbReference type="Gene3D" id="3.30.70.20">
    <property type="match status" value="1"/>
</dbReference>
<reference evidence="7 8" key="1">
    <citation type="journal article" date="2019" name="Genome Biol. Evol.">
        <title>Day and night: Metabolic profiles and evolutionary relationships of six axenic non-marine cyanobacteria.</title>
        <authorList>
            <person name="Will S.E."/>
            <person name="Henke P."/>
            <person name="Boedeker C."/>
            <person name="Huang S."/>
            <person name="Brinkmann H."/>
            <person name="Rohde M."/>
            <person name="Jarek M."/>
            <person name="Friedl T."/>
            <person name="Seufert S."/>
            <person name="Schumacher M."/>
            <person name="Overmann J."/>
            <person name="Neumann-Schaal M."/>
            <person name="Petersen J."/>
        </authorList>
    </citation>
    <scope>NUCLEOTIDE SEQUENCE [LARGE SCALE GENOMIC DNA]</scope>
    <source>
        <strain evidence="7 8">SAG 1403-4b</strain>
    </source>
</reference>
<evidence type="ECO:0000259" key="6">
    <source>
        <dbReference type="PROSITE" id="PS51379"/>
    </source>
</evidence>
<dbReference type="InterPro" id="IPR017896">
    <property type="entry name" value="4Fe4S_Fe-S-bd"/>
</dbReference>
<dbReference type="OrthoDB" id="9789030at2"/>
<gene>
    <name evidence="7" type="ORF">DSM107003_38290</name>
</gene>
<dbReference type="InterPro" id="IPR017900">
    <property type="entry name" value="4Fe4S_Fe_S_CS"/>
</dbReference>
<dbReference type="InterPro" id="IPR057431">
    <property type="entry name" value="LdpA_Fe-S-bd"/>
</dbReference>
<dbReference type="PANTHER" id="PTHR24960">
    <property type="entry name" value="PHOTOSYSTEM I IRON-SULFUR CENTER-RELATED"/>
    <property type="match status" value="1"/>
</dbReference>